<dbReference type="AlphaFoldDB" id="A0A1B0DLQ3"/>
<evidence type="ECO:0000313" key="12">
    <source>
        <dbReference type="Proteomes" id="UP000092462"/>
    </source>
</evidence>
<accession>A0A1B0DLQ3</accession>
<comment type="cofactor">
    <cofactor evidence="9">
        <name>[2Fe-2S] cluster</name>
        <dbReference type="ChEBI" id="CHEBI:190135"/>
    </cofactor>
</comment>
<sequence>QTLGIIIADTQALAQRAAKLVKVEYEDLSPVIITIEDAIKHQSFFSNVPLDIVRGDVEDALRKADHTIEGEVRMGGQEHFYLETQATIAAPRDMDELDIYCTCQGLNQVQKYASFVLNMPSHKIVCHVKRIGGGFGGKETRNPLVAIPVAFAAHKLRRPVRCMLDRNEDMMMTVPVSHGISFMMNVYHQANALIMIYMDGTVLISHSGMEMGQGLHTKIIQIASTELSIPFHLIHIEETSTAKIPNAPPTAASISSELNGIAVIDACRILQERLKPYRTQAPEKSWVDWVNMAHQDQVSLVAVGSCQLPKITPYSPNNETNHLFYYYTNGAGCSEVEIDCLTGDHQVIRTDIVMDLGSSINPAIDIGQIEGAFMQGYGLFTLEEMVYGADGTLLSRGPGAYKLPGFADIPGEFNVSLLSGAPNPKAIYSSKAVGEPPLFSAASVFFAIKEAIADARRHENLSPDFPLISPATSARIRMACQDRFTKKVS</sequence>
<organism evidence="11 12">
    <name type="scientific">Phlebotomus papatasi</name>
    <name type="common">Sandfly</name>
    <dbReference type="NCBI Taxonomy" id="29031"/>
    <lineage>
        <taxon>Eukaryota</taxon>
        <taxon>Metazoa</taxon>
        <taxon>Ecdysozoa</taxon>
        <taxon>Arthropoda</taxon>
        <taxon>Hexapoda</taxon>
        <taxon>Insecta</taxon>
        <taxon>Pterygota</taxon>
        <taxon>Neoptera</taxon>
        <taxon>Endopterygota</taxon>
        <taxon>Diptera</taxon>
        <taxon>Nematocera</taxon>
        <taxon>Psychodoidea</taxon>
        <taxon>Psychodidae</taxon>
        <taxon>Phlebotomus</taxon>
        <taxon>Phlebotomus</taxon>
    </lineage>
</organism>
<keyword evidence="5" id="KW-0479">Metal-binding</keyword>
<proteinExistence type="inferred from homology"/>
<dbReference type="GO" id="GO:0043546">
    <property type="term" value="F:molybdopterin cofactor binding"/>
    <property type="evidence" value="ECO:0007669"/>
    <property type="project" value="InterPro"/>
</dbReference>
<keyword evidence="3" id="KW-0500">Molybdenum</keyword>
<dbReference type="SUPFAM" id="SSF56003">
    <property type="entry name" value="Molybdenum cofactor-binding domain"/>
    <property type="match status" value="1"/>
</dbReference>
<dbReference type="PROSITE" id="PS00559">
    <property type="entry name" value="MOLYBDOPTERIN_EUK"/>
    <property type="match status" value="1"/>
</dbReference>
<evidence type="ECO:0000256" key="6">
    <source>
        <dbReference type="ARBA" id="ARBA00023002"/>
    </source>
</evidence>
<protein>
    <recommendedName>
        <fullName evidence="10">Aldehyde oxidase/xanthine dehydrogenase second molybdopterin binding domain-containing protein</fullName>
    </recommendedName>
</protein>
<keyword evidence="4" id="KW-0001">2Fe-2S</keyword>
<reference evidence="11" key="1">
    <citation type="submission" date="2022-08" db="UniProtKB">
        <authorList>
            <consortium name="EnsemblMetazoa"/>
        </authorList>
    </citation>
    <scope>IDENTIFICATION</scope>
    <source>
        <strain evidence="11">Israel</strain>
    </source>
</reference>
<dbReference type="Gene3D" id="3.30.365.10">
    <property type="entry name" value="Aldehyde oxidase/xanthine dehydrogenase, molybdopterin binding domain"/>
    <property type="match status" value="4"/>
</dbReference>
<name>A0A1B0DLQ3_PHLPP</name>
<dbReference type="InterPro" id="IPR022407">
    <property type="entry name" value="OxRdtase_Mopterin_BS"/>
</dbReference>
<dbReference type="Pfam" id="PF20256">
    <property type="entry name" value="MoCoBD_2"/>
    <property type="match status" value="1"/>
</dbReference>
<dbReference type="VEuPathDB" id="VectorBase:PPAPM1_010272"/>
<evidence type="ECO:0000256" key="9">
    <source>
        <dbReference type="ARBA" id="ARBA00034078"/>
    </source>
</evidence>
<evidence type="ECO:0000256" key="8">
    <source>
        <dbReference type="ARBA" id="ARBA00023014"/>
    </source>
</evidence>
<evidence type="ECO:0000313" key="11">
    <source>
        <dbReference type="EnsemblMetazoa" id="PPAI009293-PA"/>
    </source>
</evidence>
<dbReference type="EnsemblMetazoa" id="PPAI009293-RA">
    <property type="protein sequence ID" value="PPAI009293-PA"/>
    <property type="gene ID" value="PPAI009293"/>
</dbReference>
<evidence type="ECO:0000256" key="5">
    <source>
        <dbReference type="ARBA" id="ARBA00022723"/>
    </source>
</evidence>
<evidence type="ECO:0000259" key="10">
    <source>
        <dbReference type="Pfam" id="PF20256"/>
    </source>
</evidence>
<dbReference type="EMBL" id="AJVK01072512">
    <property type="status" value="NOT_ANNOTATED_CDS"/>
    <property type="molecule type" value="Genomic_DNA"/>
</dbReference>
<dbReference type="FunFam" id="3.30.365.10:FF:000004">
    <property type="entry name" value="Xanthine dehydrogenase oxidase"/>
    <property type="match status" value="1"/>
</dbReference>
<keyword evidence="8" id="KW-0411">Iron-sulfur</keyword>
<dbReference type="GO" id="GO:0016491">
    <property type="term" value="F:oxidoreductase activity"/>
    <property type="evidence" value="ECO:0007669"/>
    <property type="project" value="UniProtKB-KW"/>
</dbReference>
<dbReference type="PANTHER" id="PTHR45444:SF3">
    <property type="entry name" value="XANTHINE DEHYDROGENASE"/>
    <property type="match status" value="1"/>
</dbReference>
<evidence type="ECO:0000256" key="1">
    <source>
        <dbReference type="ARBA" id="ARBA00001924"/>
    </source>
</evidence>
<dbReference type="SUPFAM" id="SSF54665">
    <property type="entry name" value="CO dehydrogenase molybdoprotein N-domain-like"/>
    <property type="match status" value="1"/>
</dbReference>
<dbReference type="Proteomes" id="UP000092462">
    <property type="component" value="Unassembled WGS sequence"/>
</dbReference>
<dbReference type="VEuPathDB" id="VectorBase:PPAI009293"/>
<evidence type="ECO:0000256" key="2">
    <source>
        <dbReference type="ARBA" id="ARBA00006849"/>
    </source>
</evidence>
<dbReference type="InterPro" id="IPR046867">
    <property type="entry name" value="AldOxase/xan_DH_MoCoBD2"/>
</dbReference>
<dbReference type="InterPro" id="IPR036856">
    <property type="entry name" value="Ald_Oxase/Xan_DH_a/b_sf"/>
</dbReference>
<feature type="domain" description="Aldehyde oxidase/xanthine dehydrogenase second molybdopterin binding" evidence="10">
    <location>
        <begin position="174"/>
        <end position="410"/>
    </location>
</feature>
<dbReference type="InterPro" id="IPR016208">
    <property type="entry name" value="Ald_Oxase/xanthine_DH-like"/>
</dbReference>
<keyword evidence="7" id="KW-0408">Iron</keyword>
<evidence type="ECO:0000256" key="7">
    <source>
        <dbReference type="ARBA" id="ARBA00023004"/>
    </source>
</evidence>
<comment type="similarity">
    <text evidence="2">Belongs to the xanthine dehydrogenase family.</text>
</comment>
<dbReference type="Gene3D" id="3.90.1170.50">
    <property type="entry name" value="Aldehyde oxidase/xanthine dehydrogenase, a/b hammerhead"/>
    <property type="match status" value="1"/>
</dbReference>
<evidence type="ECO:0000256" key="3">
    <source>
        <dbReference type="ARBA" id="ARBA00022505"/>
    </source>
</evidence>
<dbReference type="PANTHER" id="PTHR45444">
    <property type="entry name" value="XANTHINE DEHYDROGENASE"/>
    <property type="match status" value="1"/>
</dbReference>
<dbReference type="GO" id="GO:0051537">
    <property type="term" value="F:2 iron, 2 sulfur cluster binding"/>
    <property type="evidence" value="ECO:0007669"/>
    <property type="project" value="UniProtKB-KW"/>
</dbReference>
<dbReference type="FunFam" id="3.30.365.10:FF:000001">
    <property type="entry name" value="Xanthine dehydrogenase oxidase"/>
    <property type="match status" value="1"/>
</dbReference>
<dbReference type="GO" id="GO:0005506">
    <property type="term" value="F:iron ion binding"/>
    <property type="evidence" value="ECO:0007669"/>
    <property type="project" value="InterPro"/>
</dbReference>
<dbReference type="InterPro" id="IPR037165">
    <property type="entry name" value="AldOxase/xan_DH_Mopterin-bd_sf"/>
</dbReference>
<keyword evidence="12" id="KW-1185">Reference proteome</keyword>
<keyword evidence="6" id="KW-0560">Oxidoreductase</keyword>
<evidence type="ECO:0000256" key="4">
    <source>
        <dbReference type="ARBA" id="ARBA00022714"/>
    </source>
</evidence>
<comment type="cofactor">
    <cofactor evidence="1">
        <name>Mo-molybdopterin</name>
        <dbReference type="ChEBI" id="CHEBI:71302"/>
    </cofactor>
</comment>